<organism evidence="1 2">
    <name type="scientific">Mycobacterium phage Gaia</name>
    <dbReference type="NCBI Taxonomy" id="1486472"/>
    <lineage>
        <taxon>Viruses</taxon>
        <taxon>Duplodnaviria</taxon>
        <taxon>Heunggongvirae</taxon>
        <taxon>Uroviricota</taxon>
        <taxon>Caudoviricetes</taxon>
        <taxon>Gaiavirus</taxon>
        <taxon>Gaiavirus gaia</taxon>
    </lineage>
</organism>
<protein>
    <submittedName>
        <fullName evidence="1">Uncharacterized protein</fullName>
    </submittedName>
</protein>
<keyword evidence="2" id="KW-1185">Reference proteome</keyword>
<dbReference type="KEGG" id="vg:23679651"/>
<sequence length="57" mass="6399">MISDTHQDRGDTRLPGSLIVELQALAYRMERGRAAPRDLTYLLAKYGCLDNTNLGTF</sequence>
<reference evidence="1 2" key="1">
    <citation type="submission" date="2014-03" db="EMBL/GenBank/DDBJ databases">
        <authorList>
            <person name="Yoder B.A."/>
            <person name="Colicchio M.A."/>
            <person name="Schafer C.E."/>
            <person name="Abrahim M.R."/>
            <person name="Adkins N.L."/>
            <person name="Burke K.A."/>
            <person name="Churilla B.M."/>
            <person name="Cohen K.L."/>
            <person name="Fasoranti T.O."/>
            <person name="Genkil J.S."/>
            <person name="Kramer Z.J."/>
            <person name="Prout A.K."/>
            <person name="Schwarz A.G."/>
            <person name="Tish M."/>
            <person name="Vispute N."/>
            <person name="Wilkes K.E."/>
            <person name="Williams C.R."/>
            <person name="Xiao X."/>
            <person name="Yu V.J."/>
            <person name="Lapin J.S."/>
            <person name="Ott C.T."/>
            <person name="Walburn T.D."/>
            <person name="Bradley K.W."/>
            <person name="Clarke D.Q."/>
            <person name="Lewis M.F."/>
            <person name="Barker L.P."/>
            <person name="Bailey C."/>
            <person name="Asai D.J."/>
            <person name="Bowman C.A."/>
            <person name="Russell D.A."/>
            <person name="Pope W.H."/>
            <person name="Jacobs-Sera D."/>
            <person name="Hendrix R.W."/>
            <person name="Hatfull G.F."/>
        </authorList>
    </citation>
    <scope>NUCLEOTIDE SEQUENCE [LARGE SCALE GENOMIC DNA]</scope>
</reference>
<dbReference type="RefSeq" id="YP_009124887.1">
    <property type="nucleotide sequence ID" value="NC_026590.1"/>
</dbReference>
<dbReference type="EMBL" id="KJ567043">
    <property type="protein sequence ID" value="AID58964.1"/>
    <property type="molecule type" value="Genomic_DNA"/>
</dbReference>
<dbReference type="GeneID" id="23679651"/>
<proteinExistence type="predicted"/>
<name>A0A068F2K8_9CAUD</name>
<evidence type="ECO:0000313" key="1">
    <source>
        <dbReference type="EMBL" id="AID58964.1"/>
    </source>
</evidence>
<accession>A0A068F2K8</accession>
<evidence type="ECO:0000313" key="2">
    <source>
        <dbReference type="Proteomes" id="UP000027491"/>
    </source>
</evidence>
<dbReference type="Proteomes" id="UP000027491">
    <property type="component" value="Segment"/>
</dbReference>
<gene>
    <name evidence="1" type="primary">145</name>
    <name evidence="1" type="ORF">PBI_GAIA_145</name>
</gene>